<proteinExistence type="predicted"/>
<feature type="chain" id="PRO_5042923676" evidence="1">
    <location>
        <begin position="20"/>
        <end position="70"/>
    </location>
</feature>
<evidence type="ECO:0000313" key="2">
    <source>
        <dbReference type="EMBL" id="WOL16920.1"/>
    </source>
</evidence>
<evidence type="ECO:0000313" key="3">
    <source>
        <dbReference type="Proteomes" id="UP001327560"/>
    </source>
</evidence>
<name>A0AAQ3QQP2_9LILI</name>
<organism evidence="2 3">
    <name type="scientific">Canna indica</name>
    <name type="common">Indian-shot</name>
    <dbReference type="NCBI Taxonomy" id="4628"/>
    <lineage>
        <taxon>Eukaryota</taxon>
        <taxon>Viridiplantae</taxon>
        <taxon>Streptophyta</taxon>
        <taxon>Embryophyta</taxon>
        <taxon>Tracheophyta</taxon>
        <taxon>Spermatophyta</taxon>
        <taxon>Magnoliopsida</taxon>
        <taxon>Liliopsida</taxon>
        <taxon>Zingiberales</taxon>
        <taxon>Cannaceae</taxon>
        <taxon>Canna</taxon>
    </lineage>
</organism>
<dbReference type="Proteomes" id="UP001327560">
    <property type="component" value="Chromosome 8"/>
</dbReference>
<accession>A0AAQ3QQP2</accession>
<keyword evidence="3" id="KW-1185">Reference proteome</keyword>
<reference evidence="2 3" key="1">
    <citation type="submission" date="2023-10" db="EMBL/GenBank/DDBJ databases">
        <title>Chromosome-scale genome assembly provides insights into flower coloration mechanisms of Canna indica.</title>
        <authorList>
            <person name="Li C."/>
        </authorList>
    </citation>
    <scope>NUCLEOTIDE SEQUENCE [LARGE SCALE GENOMIC DNA]</scope>
    <source>
        <tissue evidence="2">Flower</tissue>
    </source>
</reference>
<sequence>MANAKAVVFVALLLAAVLAAPTAVEGFGCFPDCYDRCANGRVGDVPCATMCAQACIVPKRLPDGSLPSEH</sequence>
<keyword evidence="1" id="KW-0732">Signal</keyword>
<dbReference type="EMBL" id="CP136897">
    <property type="protein sequence ID" value="WOL16920.1"/>
    <property type="molecule type" value="Genomic_DNA"/>
</dbReference>
<dbReference type="AlphaFoldDB" id="A0AAQ3QQP2"/>
<gene>
    <name evidence="2" type="ORF">Cni_G25708</name>
</gene>
<feature type="signal peptide" evidence="1">
    <location>
        <begin position="1"/>
        <end position="19"/>
    </location>
</feature>
<protein>
    <submittedName>
        <fullName evidence="2">Uncharacterized protein</fullName>
    </submittedName>
</protein>
<evidence type="ECO:0000256" key="1">
    <source>
        <dbReference type="SAM" id="SignalP"/>
    </source>
</evidence>